<name>A0A1I5BP24_9FLAO</name>
<dbReference type="STRING" id="287099.SAMN05660413_02470"/>
<protein>
    <submittedName>
        <fullName evidence="2">EpsG family protein</fullName>
    </submittedName>
</protein>
<keyword evidence="1" id="KW-1133">Transmembrane helix</keyword>
<keyword evidence="3" id="KW-1185">Reference proteome</keyword>
<dbReference type="RefSeq" id="WP_093410169.1">
    <property type="nucleotide sequence ID" value="NZ_FOVL01000016.1"/>
</dbReference>
<dbReference type="AlphaFoldDB" id="A0A1I5BP24"/>
<feature type="transmembrane region" description="Helical" evidence="1">
    <location>
        <begin position="87"/>
        <end position="113"/>
    </location>
</feature>
<organism evidence="2 3">
    <name type="scientific">Salegentibacter flavus</name>
    <dbReference type="NCBI Taxonomy" id="287099"/>
    <lineage>
        <taxon>Bacteria</taxon>
        <taxon>Pseudomonadati</taxon>
        <taxon>Bacteroidota</taxon>
        <taxon>Flavobacteriia</taxon>
        <taxon>Flavobacteriales</taxon>
        <taxon>Flavobacteriaceae</taxon>
        <taxon>Salegentibacter</taxon>
    </lineage>
</organism>
<feature type="transmembrane region" description="Helical" evidence="1">
    <location>
        <begin position="33"/>
        <end position="52"/>
    </location>
</feature>
<feature type="transmembrane region" description="Helical" evidence="1">
    <location>
        <begin position="322"/>
        <end position="340"/>
    </location>
</feature>
<feature type="transmembrane region" description="Helical" evidence="1">
    <location>
        <begin position="6"/>
        <end position="26"/>
    </location>
</feature>
<reference evidence="2 3" key="1">
    <citation type="submission" date="2016-10" db="EMBL/GenBank/DDBJ databases">
        <authorList>
            <person name="de Groot N.N."/>
        </authorList>
    </citation>
    <scope>NUCLEOTIDE SEQUENCE [LARGE SCALE GENOMIC DNA]</scope>
    <source>
        <strain evidence="2 3">DSM 17794</strain>
    </source>
</reference>
<proteinExistence type="predicted"/>
<dbReference type="EMBL" id="FOVL01000016">
    <property type="protein sequence ID" value="SFN76478.1"/>
    <property type="molecule type" value="Genomic_DNA"/>
</dbReference>
<accession>A0A1I5BP24</accession>
<feature type="transmembrane region" description="Helical" evidence="1">
    <location>
        <begin position="171"/>
        <end position="192"/>
    </location>
</feature>
<feature type="transmembrane region" description="Helical" evidence="1">
    <location>
        <begin position="294"/>
        <end position="316"/>
    </location>
</feature>
<feature type="transmembrane region" description="Helical" evidence="1">
    <location>
        <begin position="204"/>
        <end position="222"/>
    </location>
</feature>
<dbReference type="Proteomes" id="UP000199153">
    <property type="component" value="Unassembled WGS sequence"/>
</dbReference>
<evidence type="ECO:0000313" key="3">
    <source>
        <dbReference type="Proteomes" id="UP000199153"/>
    </source>
</evidence>
<sequence>MGFIENFFFSIAGLSYIFLWIVVSLATIEKKPILNYLAEFLVYLFSFLFLGLRDSNSGTDTAAYISFFEKIQYSQNFEFTWEYIYNVFAYLIGLIFDSTGFIIANVVIQLLLISFISRKLKIKEISLILLAYISFLPGFDMLTNGMRQGLSIPLAMIIYFIWQYKKSINKLSVFILFILHKSILIYIPFLIVSSFTKTNHKLKLINLFLSLFVIFILLWHLMDLRDVLSPVMNSITFQLSESNLTLGEKFNVYLTNDSDMLSGIYKYYFLMISIFFLFFVFKSRKEISEHTNNVVLRDYAFFVSFLALPYAIIWISPFSYRFMYIFYLPGLIFSVYFLNIQNQIKSYYFYLLVVLVAGLFTYGSNTFSNFNY</sequence>
<dbReference type="Pfam" id="PF14897">
    <property type="entry name" value="EpsG"/>
    <property type="match status" value="1"/>
</dbReference>
<keyword evidence="1" id="KW-0812">Transmembrane</keyword>
<keyword evidence="1" id="KW-0472">Membrane</keyword>
<feature type="transmembrane region" description="Helical" evidence="1">
    <location>
        <begin position="347"/>
        <end position="364"/>
    </location>
</feature>
<feature type="transmembrane region" description="Helical" evidence="1">
    <location>
        <begin position="264"/>
        <end position="282"/>
    </location>
</feature>
<evidence type="ECO:0000313" key="2">
    <source>
        <dbReference type="EMBL" id="SFN76478.1"/>
    </source>
</evidence>
<feature type="transmembrane region" description="Helical" evidence="1">
    <location>
        <begin position="125"/>
        <end position="143"/>
    </location>
</feature>
<dbReference type="InterPro" id="IPR049458">
    <property type="entry name" value="EpsG-like"/>
</dbReference>
<gene>
    <name evidence="2" type="ORF">SAMN05660413_02470</name>
</gene>
<dbReference type="OrthoDB" id="10020817at2"/>
<evidence type="ECO:0000256" key="1">
    <source>
        <dbReference type="SAM" id="Phobius"/>
    </source>
</evidence>